<keyword evidence="2" id="KW-0812">Transmembrane</keyword>
<feature type="transmembrane region" description="Helical" evidence="2">
    <location>
        <begin position="64"/>
        <end position="91"/>
    </location>
</feature>
<feature type="compositionally biased region" description="Basic and acidic residues" evidence="1">
    <location>
        <begin position="268"/>
        <end position="280"/>
    </location>
</feature>
<feature type="region of interest" description="Disordered" evidence="1">
    <location>
        <begin position="149"/>
        <end position="177"/>
    </location>
</feature>
<evidence type="ECO:0000256" key="2">
    <source>
        <dbReference type="SAM" id="Phobius"/>
    </source>
</evidence>
<feature type="compositionally biased region" description="Low complexity" evidence="1">
    <location>
        <begin position="225"/>
        <end position="247"/>
    </location>
</feature>
<reference evidence="3" key="1">
    <citation type="submission" date="2016-06" db="UniProtKB">
        <authorList>
            <consortium name="WormBaseParasite"/>
        </authorList>
    </citation>
    <scope>IDENTIFICATION</scope>
</reference>
<keyword evidence="2" id="KW-1133">Transmembrane helix</keyword>
<proteinExistence type="predicted"/>
<sequence>LSVRRDGKLVIDLTARCFNSTVAVEKHEDRCPWCIEYHDDTVINQQYPEETKIGFMQFVSNESYLNILVIGFALATALSSALCAFLLFLYIRQKKTAAQAVPRKCCQPYSRTGHLSAAVVHVESPSDSAESSRYDTPWDRKYRPLPRWTSCRSNASSASPPDTSSTTTGSSSQHSKSTKVIIGNVLHEVDSPDSSIYERPEDRGLGSVRYAMGSKIPSIAKVDKSNASSASPPDTSSTTTGSSSQHSKSTKVIIGNVLHEVDSPDSSIYERPEDRSLGSV</sequence>
<feature type="compositionally biased region" description="Low complexity" evidence="1">
    <location>
        <begin position="153"/>
        <end position="175"/>
    </location>
</feature>
<protein>
    <submittedName>
        <fullName evidence="3">Conserved plasma membrane protein</fullName>
    </submittedName>
</protein>
<organism evidence="3">
    <name type="scientific">Gongylonema pulchrum</name>
    <dbReference type="NCBI Taxonomy" id="637853"/>
    <lineage>
        <taxon>Eukaryota</taxon>
        <taxon>Metazoa</taxon>
        <taxon>Ecdysozoa</taxon>
        <taxon>Nematoda</taxon>
        <taxon>Chromadorea</taxon>
        <taxon>Rhabditida</taxon>
        <taxon>Spirurina</taxon>
        <taxon>Spiruromorpha</taxon>
        <taxon>Spiruroidea</taxon>
        <taxon>Gongylonematidae</taxon>
        <taxon>Gongylonema</taxon>
    </lineage>
</organism>
<dbReference type="WBParaSite" id="GPUH_0001984101-mRNA-1">
    <property type="protein sequence ID" value="GPUH_0001984101-mRNA-1"/>
    <property type="gene ID" value="GPUH_0001984101"/>
</dbReference>
<name>A0A183EFS5_9BILA</name>
<dbReference type="PANTHER" id="PTHR38626:SF3">
    <property type="entry name" value="PROTEIN CBG09935"/>
    <property type="match status" value="1"/>
</dbReference>
<feature type="region of interest" description="Disordered" evidence="1">
    <location>
        <begin position="221"/>
        <end position="280"/>
    </location>
</feature>
<evidence type="ECO:0000313" key="3">
    <source>
        <dbReference type="WBParaSite" id="GPUH_0001984101-mRNA-1"/>
    </source>
</evidence>
<dbReference type="AlphaFoldDB" id="A0A183EFS5"/>
<evidence type="ECO:0000256" key="1">
    <source>
        <dbReference type="SAM" id="MobiDB-lite"/>
    </source>
</evidence>
<dbReference type="InterPro" id="IPR040426">
    <property type="entry name" value="C05B5.4-like"/>
</dbReference>
<dbReference type="PANTHER" id="PTHR38626">
    <property type="entry name" value="SKN-1 DEPENDENT ZYGOTIC TRANSCRIPT-RELATED"/>
    <property type="match status" value="1"/>
</dbReference>
<keyword evidence="2" id="KW-0472">Membrane</keyword>
<accession>A0A183EFS5</accession>